<proteinExistence type="predicted"/>
<gene>
    <name evidence="1" type="ORF">B0T24DRAFT_338732</name>
</gene>
<dbReference type="AlphaFoldDB" id="A0AAE0K813"/>
<evidence type="ECO:0000313" key="2">
    <source>
        <dbReference type="Proteomes" id="UP001287356"/>
    </source>
</evidence>
<protein>
    <submittedName>
        <fullName evidence="1">Uncharacterized protein</fullName>
    </submittedName>
</protein>
<reference evidence="1" key="1">
    <citation type="journal article" date="2023" name="Mol. Phylogenet. Evol.">
        <title>Genome-scale phylogeny and comparative genomics of the fungal order Sordariales.</title>
        <authorList>
            <person name="Hensen N."/>
            <person name="Bonometti L."/>
            <person name="Westerberg I."/>
            <person name="Brannstrom I.O."/>
            <person name="Guillou S."/>
            <person name="Cros-Aarteil S."/>
            <person name="Calhoun S."/>
            <person name="Haridas S."/>
            <person name="Kuo A."/>
            <person name="Mondo S."/>
            <person name="Pangilinan J."/>
            <person name="Riley R."/>
            <person name="LaButti K."/>
            <person name="Andreopoulos B."/>
            <person name="Lipzen A."/>
            <person name="Chen C."/>
            <person name="Yan M."/>
            <person name="Daum C."/>
            <person name="Ng V."/>
            <person name="Clum A."/>
            <person name="Steindorff A."/>
            <person name="Ohm R.A."/>
            <person name="Martin F."/>
            <person name="Silar P."/>
            <person name="Natvig D.O."/>
            <person name="Lalanne C."/>
            <person name="Gautier V."/>
            <person name="Ament-Velasquez S.L."/>
            <person name="Kruys A."/>
            <person name="Hutchinson M.I."/>
            <person name="Powell A.J."/>
            <person name="Barry K."/>
            <person name="Miller A.N."/>
            <person name="Grigoriev I.V."/>
            <person name="Debuchy R."/>
            <person name="Gladieux P."/>
            <person name="Hiltunen Thoren M."/>
            <person name="Johannesson H."/>
        </authorList>
    </citation>
    <scope>NUCLEOTIDE SEQUENCE</scope>
    <source>
        <strain evidence="1">CBS 958.72</strain>
    </source>
</reference>
<dbReference type="EMBL" id="JAULSN010000005">
    <property type="protein sequence ID" value="KAK3371828.1"/>
    <property type="molecule type" value="Genomic_DNA"/>
</dbReference>
<name>A0AAE0K813_9PEZI</name>
<sequence length="220" mass="24146">MGLSEGSIEARLWRLHPIESCPVINRRRRSGLTASPNSTRTLMLHFAVPTHDFQGGPVFFLEGPPPSWRERSAAKWLWTCRRALMRCPPSLARACITPLCPSAGQHSPLRRRAGWRAGSFVRSLAALSLPRSPRLLSIRVSGVFYLAIVWGWLLPAPSDAIPSAAAGGRCLAVFVAVGNQEMSMYTHSTFGWPGQGSAMHTGQRGFQLARYRLGPGCRLS</sequence>
<organism evidence="1 2">
    <name type="scientific">Lasiosphaeria ovina</name>
    <dbReference type="NCBI Taxonomy" id="92902"/>
    <lineage>
        <taxon>Eukaryota</taxon>
        <taxon>Fungi</taxon>
        <taxon>Dikarya</taxon>
        <taxon>Ascomycota</taxon>
        <taxon>Pezizomycotina</taxon>
        <taxon>Sordariomycetes</taxon>
        <taxon>Sordariomycetidae</taxon>
        <taxon>Sordariales</taxon>
        <taxon>Lasiosphaeriaceae</taxon>
        <taxon>Lasiosphaeria</taxon>
    </lineage>
</organism>
<evidence type="ECO:0000313" key="1">
    <source>
        <dbReference type="EMBL" id="KAK3371828.1"/>
    </source>
</evidence>
<dbReference type="Proteomes" id="UP001287356">
    <property type="component" value="Unassembled WGS sequence"/>
</dbReference>
<accession>A0AAE0K813</accession>
<keyword evidence="2" id="KW-1185">Reference proteome</keyword>
<comment type="caution">
    <text evidence="1">The sequence shown here is derived from an EMBL/GenBank/DDBJ whole genome shotgun (WGS) entry which is preliminary data.</text>
</comment>
<reference evidence="1" key="2">
    <citation type="submission" date="2023-06" db="EMBL/GenBank/DDBJ databases">
        <authorList>
            <consortium name="Lawrence Berkeley National Laboratory"/>
            <person name="Haridas S."/>
            <person name="Hensen N."/>
            <person name="Bonometti L."/>
            <person name="Westerberg I."/>
            <person name="Brannstrom I.O."/>
            <person name="Guillou S."/>
            <person name="Cros-Aarteil S."/>
            <person name="Calhoun S."/>
            <person name="Kuo A."/>
            <person name="Mondo S."/>
            <person name="Pangilinan J."/>
            <person name="Riley R."/>
            <person name="Labutti K."/>
            <person name="Andreopoulos B."/>
            <person name="Lipzen A."/>
            <person name="Chen C."/>
            <person name="Yanf M."/>
            <person name="Daum C."/>
            <person name="Ng V."/>
            <person name="Clum A."/>
            <person name="Steindorff A."/>
            <person name="Ohm R."/>
            <person name="Martin F."/>
            <person name="Silar P."/>
            <person name="Natvig D."/>
            <person name="Lalanne C."/>
            <person name="Gautier V."/>
            <person name="Ament-Velasquez S.L."/>
            <person name="Kruys A."/>
            <person name="Hutchinson M.I."/>
            <person name="Powell A.J."/>
            <person name="Barry K."/>
            <person name="Miller A.N."/>
            <person name="Grigoriev I.V."/>
            <person name="Debuchy R."/>
            <person name="Gladieux P."/>
            <person name="Thoren M.H."/>
            <person name="Johannesson H."/>
        </authorList>
    </citation>
    <scope>NUCLEOTIDE SEQUENCE</scope>
    <source>
        <strain evidence="1">CBS 958.72</strain>
    </source>
</reference>